<feature type="domain" description="HTH tetR-type" evidence="7">
    <location>
        <begin position="53"/>
        <end position="113"/>
    </location>
</feature>
<dbReference type="SUPFAM" id="SSF48498">
    <property type="entry name" value="Tetracyclin repressor-like, C-terminal domain"/>
    <property type="match status" value="1"/>
</dbReference>
<keyword evidence="4" id="KW-0804">Transcription</keyword>
<dbReference type="SUPFAM" id="SSF46689">
    <property type="entry name" value="Homeodomain-like"/>
    <property type="match status" value="1"/>
</dbReference>
<dbReference type="PANTHER" id="PTHR30055:SF226">
    <property type="entry name" value="HTH-TYPE TRANSCRIPTIONAL REGULATOR PKSA"/>
    <property type="match status" value="1"/>
</dbReference>
<organism evidence="8 9">
    <name type="scientific">Ancylobacter vacuolatus</name>
    <dbReference type="NCBI Taxonomy" id="223389"/>
    <lineage>
        <taxon>Bacteria</taxon>
        <taxon>Pseudomonadati</taxon>
        <taxon>Pseudomonadota</taxon>
        <taxon>Alphaproteobacteria</taxon>
        <taxon>Hyphomicrobiales</taxon>
        <taxon>Xanthobacteraceae</taxon>
        <taxon>Ancylobacter</taxon>
    </lineage>
</organism>
<proteinExistence type="predicted"/>
<feature type="region of interest" description="Disordered" evidence="6">
    <location>
        <begin position="1"/>
        <end position="47"/>
    </location>
</feature>
<reference evidence="8 9" key="1">
    <citation type="submission" date="2023-07" db="EMBL/GenBank/DDBJ databases">
        <title>Genomic Encyclopedia of Type Strains, Phase IV (KMG-IV): sequencing the most valuable type-strain genomes for metagenomic binning, comparative biology and taxonomic classification.</title>
        <authorList>
            <person name="Goeker M."/>
        </authorList>
    </citation>
    <scope>NUCLEOTIDE SEQUENCE [LARGE SCALE GENOMIC DNA]</scope>
    <source>
        <strain evidence="8 9">DSM 1277</strain>
    </source>
</reference>
<dbReference type="InterPro" id="IPR009057">
    <property type="entry name" value="Homeodomain-like_sf"/>
</dbReference>
<evidence type="ECO:0000259" key="7">
    <source>
        <dbReference type="PROSITE" id="PS50977"/>
    </source>
</evidence>
<evidence type="ECO:0000256" key="2">
    <source>
        <dbReference type="ARBA" id="ARBA00023015"/>
    </source>
</evidence>
<evidence type="ECO:0000256" key="1">
    <source>
        <dbReference type="ARBA" id="ARBA00022491"/>
    </source>
</evidence>
<evidence type="ECO:0000256" key="3">
    <source>
        <dbReference type="ARBA" id="ARBA00023125"/>
    </source>
</evidence>
<dbReference type="RefSeq" id="WP_307057936.1">
    <property type="nucleotide sequence ID" value="NZ_JAUSUH010000002.1"/>
</dbReference>
<evidence type="ECO:0000313" key="9">
    <source>
        <dbReference type="Proteomes" id="UP001238467"/>
    </source>
</evidence>
<name>A0ABU0DDJ0_9HYPH</name>
<dbReference type="Gene3D" id="1.10.357.10">
    <property type="entry name" value="Tetracycline Repressor, domain 2"/>
    <property type="match status" value="1"/>
</dbReference>
<evidence type="ECO:0000313" key="8">
    <source>
        <dbReference type="EMBL" id="MDQ0346490.1"/>
    </source>
</evidence>
<dbReference type="Pfam" id="PF00440">
    <property type="entry name" value="TetR_N"/>
    <property type="match status" value="1"/>
</dbReference>
<evidence type="ECO:0000256" key="5">
    <source>
        <dbReference type="PROSITE-ProRule" id="PRU00335"/>
    </source>
</evidence>
<dbReference type="PRINTS" id="PR00455">
    <property type="entry name" value="HTHTETR"/>
</dbReference>
<feature type="compositionally biased region" description="Low complexity" evidence="6">
    <location>
        <begin position="16"/>
        <end position="34"/>
    </location>
</feature>
<gene>
    <name evidence="8" type="ORF">J2S76_000907</name>
</gene>
<keyword evidence="9" id="KW-1185">Reference proteome</keyword>
<keyword evidence="1" id="KW-0678">Repressor</keyword>
<evidence type="ECO:0000256" key="6">
    <source>
        <dbReference type="SAM" id="MobiDB-lite"/>
    </source>
</evidence>
<sequence>MNTHAPRLPVADHGAKPSAPAGAKAGIQAGAKPAGRPDSAAARNAAPVEKLRRDPRRRVLDAAIACFTRAGFHGTSMQQICTEAGMSPGALYRYFPSKESIIVAIVDEERAVRMSCLELLDTAPGFVEGLARMGQALFSGETPMVTLALGPEIYAEAARNSALKPTFDAVEDEMNAAIRAHLVAAQARGEIDPSLDPDVVMVMINAIGDGLVLRQSFEPDLSLVQMMPALAGLIGRMLAPAAAPTLSPDRTS</sequence>
<dbReference type="InterPro" id="IPR001647">
    <property type="entry name" value="HTH_TetR"/>
</dbReference>
<dbReference type="PANTHER" id="PTHR30055">
    <property type="entry name" value="HTH-TYPE TRANSCRIPTIONAL REGULATOR RUTR"/>
    <property type="match status" value="1"/>
</dbReference>
<comment type="caution">
    <text evidence="8">The sequence shown here is derived from an EMBL/GenBank/DDBJ whole genome shotgun (WGS) entry which is preliminary data.</text>
</comment>
<keyword evidence="3 5" id="KW-0238">DNA-binding</keyword>
<dbReference type="InterPro" id="IPR039538">
    <property type="entry name" value="BetI_C"/>
</dbReference>
<evidence type="ECO:0000256" key="4">
    <source>
        <dbReference type="ARBA" id="ARBA00023163"/>
    </source>
</evidence>
<dbReference type="Proteomes" id="UP001238467">
    <property type="component" value="Unassembled WGS sequence"/>
</dbReference>
<dbReference type="EMBL" id="JAUSUH010000002">
    <property type="protein sequence ID" value="MDQ0346490.1"/>
    <property type="molecule type" value="Genomic_DNA"/>
</dbReference>
<feature type="DNA-binding region" description="H-T-H motif" evidence="5">
    <location>
        <begin position="76"/>
        <end position="95"/>
    </location>
</feature>
<dbReference type="PROSITE" id="PS50977">
    <property type="entry name" value="HTH_TETR_2"/>
    <property type="match status" value="1"/>
</dbReference>
<keyword evidence="2" id="KW-0805">Transcription regulation</keyword>
<protein>
    <submittedName>
        <fullName evidence="8">AcrR family transcriptional regulator</fullName>
    </submittedName>
</protein>
<dbReference type="InterPro" id="IPR036271">
    <property type="entry name" value="Tet_transcr_reg_TetR-rel_C_sf"/>
</dbReference>
<dbReference type="Pfam" id="PF13977">
    <property type="entry name" value="TetR_C_6"/>
    <property type="match status" value="1"/>
</dbReference>
<accession>A0ABU0DDJ0</accession>
<dbReference type="InterPro" id="IPR050109">
    <property type="entry name" value="HTH-type_TetR-like_transc_reg"/>
</dbReference>